<evidence type="ECO:0000256" key="1">
    <source>
        <dbReference type="SAM" id="Phobius"/>
    </source>
</evidence>
<proteinExistence type="predicted"/>
<accession>A0A2V2N649</accession>
<dbReference type="EMBL" id="QGMY01000002">
    <property type="protein sequence ID" value="PWR73975.1"/>
    <property type="molecule type" value="Genomic_DNA"/>
</dbReference>
<keyword evidence="1" id="KW-0472">Membrane</keyword>
<dbReference type="Proteomes" id="UP000245657">
    <property type="component" value="Unassembled WGS sequence"/>
</dbReference>
<dbReference type="AlphaFoldDB" id="A0A2V2N649"/>
<comment type="caution">
    <text evidence="2">The sequence shown here is derived from an EMBL/GenBank/DDBJ whole genome shotgun (WGS) entry which is preliminary data.</text>
</comment>
<sequence length="72" mass="8423">MKSLLIVDPNDHKWLLLETVICNFDKRRFGQEISKAGINPGPFARFYLSIIFVAMFFSIDIMYVISEIKKRP</sequence>
<evidence type="ECO:0000313" key="2">
    <source>
        <dbReference type="EMBL" id="PWR73975.1"/>
    </source>
</evidence>
<name>A0A2V2N649_9EURY</name>
<protein>
    <submittedName>
        <fullName evidence="2">Uncharacterized protein</fullName>
    </submittedName>
</protein>
<keyword evidence="1" id="KW-0812">Transmembrane</keyword>
<gene>
    <name evidence="2" type="ORF">DK846_02080</name>
</gene>
<reference evidence="2 3" key="1">
    <citation type="submission" date="2018-05" db="EMBL/GenBank/DDBJ databases">
        <title>Draft genome of Methanospirillum lacunae Ki8-1.</title>
        <authorList>
            <person name="Dueholm M.S."/>
            <person name="Nielsen P.H."/>
            <person name="Bakmann L.F."/>
            <person name="Otzen D.E."/>
        </authorList>
    </citation>
    <scope>NUCLEOTIDE SEQUENCE [LARGE SCALE GENOMIC DNA]</scope>
    <source>
        <strain evidence="2 3">Ki8-1</strain>
    </source>
</reference>
<keyword evidence="3" id="KW-1185">Reference proteome</keyword>
<organism evidence="2 3">
    <name type="scientific">Methanospirillum lacunae</name>
    <dbReference type="NCBI Taxonomy" id="668570"/>
    <lineage>
        <taxon>Archaea</taxon>
        <taxon>Methanobacteriati</taxon>
        <taxon>Methanobacteriota</taxon>
        <taxon>Stenosarchaea group</taxon>
        <taxon>Methanomicrobia</taxon>
        <taxon>Methanomicrobiales</taxon>
        <taxon>Methanospirillaceae</taxon>
        <taxon>Methanospirillum</taxon>
    </lineage>
</organism>
<keyword evidence="1" id="KW-1133">Transmembrane helix</keyword>
<feature type="transmembrane region" description="Helical" evidence="1">
    <location>
        <begin position="46"/>
        <end position="65"/>
    </location>
</feature>
<evidence type="ECO:0000313" key="3">
    <source>
        <dbReference type="Proteomes" id="UP000245657"/>
    </source>
</evidence>